<dbReference type="InterPro" id="IPR051081">
    <property type="entry name" value="HTH_MetalResp_TranReg"/>
</dbReference>
<dbReference type="InterPro" id="IPR036388">
    <property type="entry name" value="WH-like_DNA-bd_sf"/>
</dbReference>
<evidence type="ECO:0000259" key="4">
    <source>
        <dbReference type="PROSITE" id="PS50987"/>
    </source>
</evidence>
<evidence type="ECO:0000313" key="5">
    <source>
        <dbReference type="EMBL" id="POS01622.1"/>
    </source>
</evidence>
<evidence type="ECO:0000256" key="3">
    <source>
        <dbReference type="ARBA" id="ARBA00023163"/>
    </source>
</evidence>
<keyword evidence="3" id="KW-0804">Transcription</keyword>
<keyword evidence="6" id="KW-1185">Reference proteome</keyword>
<evidence type="ECO:0000256" key="1">
    <source>
        <dbReference type="ARBA" id="ARBA00023015"/>
    </source>
</evidence>
<dbReference type="InterPro" id="IPR036390">
    <property type="entry name" value="WH_DNA-bd_sf"/>
</dbReference>
<dbReference type="InterPro" id="IPR011991">
    <property type="entry name" value="ArsR-like_HTH"/>
</dbReference>
<dbReference type="NCBIfam" id="NF033788">
    <property type="entry name" value="HTH_metalloreg"/>
    <property type="match status" value="1"/>
</dbReference>
<sequence>MGTSKKKSFDSNVNQIADTFKSIAHPARLQVLHILLEKKSASCGEIVSLLPLSQSTVSKHLIELKKTELIGEIFDGKKTIFFLKKDSLTHTSLFLNDFLKKAQESNSFEPIQKKSLKKKSIGIINDIFVQAVKPKNRIANPALKSYNHKFSFSNKLKN</sequence>
<dbReference type="PRINTS" id="PR00778">
    <property type="entry name" value="HTHARSR"/>
</dbReference>
<organism evidence="5 6">
    <name type="scientific">Flavobacterium croceum DSM 17960</name>
    <dbReference type="NCBI Taxonomy" id="1121886"/>
    <lineage>
        <taxon>Bacteria</taxon>
        <taxon>Pseudomonadati</taxon>
        <taxon>Bacteroidota</taxon>
        <taxon>Flavobacteriia</taxon>
        <taxon>Flavobacteriales</taxon>
        <taxon>Flavobacteriaceae</taxon>
        <taxon>Flavobacterium</taxon>
    </lineage>
</organism>
<accession>A0A2S4N7C5</accession>
<dbReference type="AlphaFoldDB" id="A0A2S4N7C5"/>
<dbReference type="GO" id="GO:0003700">
    <property type="term" value="F:DNA-binding transcription factor activity"/>
    <property type="evidence" value="ECO:0007669"/>
    <property type="project" value="InterPro"/>
</dbReference>
<dbReference type="RefSeq" id="WP_103726215.1">
    <property type="nucleotide sequence ID" value="NZ_PQNY01000009.1"/>
</dbReference>
<feature type="domain" description="HTH arsR-type" evidence="4">
    <location>
        <begin position="9"/>
        <end position="106"/>
    </location>
</feature>
<comment type="caution">
    <text evidence="5">The sequence shown here is derived from an EMBL/GenBank/DDBJ whole genome shotgun (WGS) entry which is preliminary data.</text>
</comment>
<dbReference type="InterPro" id="IPR001845">
    <property type="entry name" value="HTH_ArsR_DNA-bd_dom"/>
</dbReference>
<protein>
    <submittedName>
        <fullName evidence="5">DNA-binding transcriptional ArsR family regulator</fullName>
    </submittedName>
</protein>
<keyword evidence="2 5" id="KW-0238">DNA-binding</keyword>
<name>A0A2S4N7C5_9FLAO</name>
<dbReference type="OrthoDB" id="9800049at2"/>
<keyword evidence="1" id="KW-0805">Transcription regulation</keyword>
<dbReference type="Proteomes" id="UP000237056">
    <property type="component" value="Unassembled WGS sequence"/>
</dbReference>
<dbReference type="Gene3D" id="1.10.10.10">
    <property type="entry name" value="Winged helix-like DNA-binding domain superfamily/Winged helix DNA-binding domain"/>
    <property type="match status" value="1"/>
</dbReference>
<dbReference type="PANTHER" id="PTHR33154:SF15">
    <property type="entry name" value="REGULATORY PROTEIN ARSR"/>
    <property type="match status" value="1"/>
</dbReference>
<gene>
    <name evidence="5" type="ORF">Q361_10982</name>
</gene>
<dbReference type="CDD" id="cd00090">
    <property type="entry name" value="HTH_ARSR"/>
    <property type="match status" value="1"/>
</dbReference>
<evidence type="ECO:0000256" key="2">
    <source>
        <dbReference type="ARBA" id="ARBA00023125"/>
    </source>
</evidence>
<evidence type="ECO:0000313" key="6">
    <source>
        <dbReference type="Proteomes" id="UP000237056"/>
    </source>
</evidence>
<dbReference type="GO" id="GO:0003677">
    <property type="term" value="F:DNA binding"/>
    <property type="evidence" value="ECO:0007669"/>
    <property type="project" value="UniProtKB-KW"/>
</dbReference>
<reference evidence="5 6" key="1">
    <citation type="submission" date="2018-01" db="EMBL/GenBank/DDBJ databases">
        <title>Genomic Encyclopedia of Type Strains, Phase I: the one thousand microbial genomes (KMG-I) project.</title>
        <authorList>
            <person name="Goeker M."/>
        </authorList>
    </citation>
    <scope>NUCLEOTIDE SEQUENCE [LARGE SCALE GENOMIC DNA]</scope>
    <source>
        <strain evidence="5 6">DSM 17960</strain>
    </source>
</reference>
<dbReference type="EMBL" id="PQNY01000009">
    <property type="protein sequence ID" value="POS01622.1"/>
    <property type="molecule type" value="Genomic_DNA"/>
</dbReference>
<dbReference type="PANTHER" id="PTHR33154">
    <property type="entry name" value="TRANSCRIPTIONAL REGULATOR, ARSR FAMILY"/>
    <property type="match status" value="1"/>
</dbReference>
<dbReference type="PROSITE" id="PS50987">
    <property type="entry name" value="HTH_ARSR_2"/>
    <property type="match status" value="1"/>
</dbReference>
<dbReference type="SMART" id="SM00418">
    <property type="entry name" value="HTH_ARSR"/>
    <property type="match status" value="1"/>
</dbReference>
<dbReference type="SUPFAM" id="SSF46785">
    <property type="entry name" value="Winged helix' DNA-binding domain"/>
    <property type="match status" value="1"/>
</dbReference>
<proteinExistence type="predicted"/>
<dbReference type="Pfam" id="PF12840">
    <property type="entry name" value="HTH_20"/>
    <property type="match status" value="1"/>
</dbReference>